<name>A0ABD3NVR6_9STRA</name>
<dbReference type="EMBL" id="JABMIG020000374">
    <property type="protein sequence ID" value="KAL3779809.1"/>
    <property type="molecule type" value="Genomic_DNA"/>
</dbReference>
<feature type="signal peptide" evidence="2">
    <location>
        <begin position="1"/>
        <end position="16"/>
    </location>
</feature>
<gene>
    <name evidence="3" type="ORF">HJC23_004743</name>
</gene>
<dbReference type="Proteomes" id="UP001516023">
    <property type="component" value="Unassembled WGS sequence"/>
</dbReference>
<feature type="compositionally biased region" description="Basic residues" evidence="1">
    <location>
        <begin position="151"/>
        <end position="163"/>
    </location>
</feature>
<evidence type="ECO:0000256" key="2">
    <source>
        <dbReference type="SAM" id="SignalP"/>
    </source>
</evidence>
<feature type="compositionally biased region" description="Basic and acidic residues" evidence="1">
    <location>
        <begin position="715"/>
        <end position="733"/>
    </location>
</feature>
<protein>
    <submittedName>
        <fullName evidence="3">Uncharacterized protein</fullName>
    </submittedName>
</protein>
<feature type="region of interest" description="Disordered" evidence="1">
    <location>
        <begin position="646"/>
        <end position="733"/>
    </location>
</feature>
<organism evidence="3 4">
    <name type="scientific">Cyclotella cryptica</name>
    <dbReference type="NCBI Taxonomy" id="29204"/>
    <lineage>
        <taxon>Eukaryota</taxon>
        <taxon>Sar</taxon>
        <taxon>Stramenopiles</taxon>
        <taxon>Ochrophyta</taxon>
        <taxon>Bacillariophyta</taxon>
        <taxon>Coscinodiscophyceae</taxon>
        <taxon>Thalassiosirophycidae</taxon>
        <taxon>Stephanodiscales</taxon>
        <taxon>Stephanodiscaceae</taxon>
        <taxon>Cyclotella</taxon>
    </lineage>
</organism>
<feature type="compositionally biased region" description="Basic and acidic residues" evidence="1">
    <location>
        <begin position="225"/>
        <end position="240"/>
    </location>
</feature>
<proteinExistence type="predicted"/>
<sequence length="733" mass="79581">MKISILAITHLSLTAAQTPQRTRLQRRLKRDPDANKMRNILLGVRDIDGTPISIGPEGATARMSMSMLEEAAMTTIPPQYGIPDEIMQVFHDPEEAVITTVATDAPTTTSIPKTIVEILEPTASKASKQDGGDEMGKVVNNEISMSMSKGSKAKPRQPHHHHHETMSVSPKAIKISTADSESESNKNPVMSMPPMAKSSKQDMSMGKSFDSKSDKVAENSMPMGKAEKVKAVAKTTKDDSSSLSMGKAEKTSALSMESRSKATKESLSMPSIETKEEITDFSMEYGGKSIKATISMDSKAEKKTLSMPSVREGKAEKMALSMPSEMDAEDVTDSSMRFGGKAEKAFSMQSHAGAQKEEANEFWLEYDSKAEKSVVLSMDSKAAKSDVKAEKESITVPSAKTGKEAFNSLSVGYGKAEKTTFSTDSKADKSPVFSMDAKAAKGVTKAEKESLSLPIAKTMKEAVNSLSLGYGKAEKTSFSMETKADKSPVFSMDTKAAKGVSKAEKETLSMPAAKTTKEEVISLSMGYGGKAEKALSMDSHPRLFFVRKREQHRRLIASLSYSMSMEGEEVPDYTEMAVEYIDTAEDPVTIMTNIETSAAEEEKLTTSEEISESTGEVIDTIMSTSLTSKTSKTTLAEDPMAKAVKADHSLSLSPKSAKSIAPKAGKAKPQHIMSVNPKAEKVEHSLSMKGGGKAEKERDNSFSFSMKTKHALKHRLFDNRKEHSTRKRGVEVR</sequence>
<accession>A0ABD3NVR6</accession>
<evidence type="ECO:0000313" key="4">
    <source>
        <dbReference type="Proteomes" id="UP001516023"/>
    </source>
</evidence>
<comment type="caution">
    <text evidence="3">The sequence shown here is derived from an EMBL/GenBank/DDBJ whole genome shotgun (WGS) entry which is preliminary data.</text>
</comment>
<keyword evidence="4" id="KW-1185">Reference proteome</keyword>
<reference evidence="3 4" key="1">
    <citation type="journal article" date="2020" name="G3 (Bethesda)">
        <title>Improved Reference Genome for Cyclotella cryptica CCMP332, a Model for Cell Wall Morphogenesis, Salinity Adaptation, and Lipid Production in Diatoms (Bacillariophyta).</title>
        <authorList>
            <person name="Roberts W.R."/>
            <person name="Downey K.M."/>
            <person name="Ruck E.C."/>
            <person name="Traller J.C."/>
            <person name="Alverson A.J."/>
        </authorList>
    </citation>
    <scope>NUCLEOTIDE SEQUENCE [LARGE SCALE GENOMIC DNA]</scope>
    <source>
        <strain evidence="3 4">CCMP332</strain>
    </source>
</reference>
<feature type="compositionally biased region" description="Basic and acidic residues" evidence="1">
    <location>
        <begin position="678"/>
        <end position="700"/>
    </location>
</feature>
<evidence type="ECO:0000256" key="1">
    <source>
        <dbReference type="SAM" id="MobiDB-lite"/>
    </source>
</evidence>
<feature type="chain" id="PRO_5044766452" evidence="2">
    <location>
        <begin position="17"/>
        <end position="733"/>
    </location>
</feature>
<feature type="region of interest" description="Disordered" evidence="1">
    <location>
        <begin position="146"/>
        <end position="269"/>
    </location>
</feature>
<dbReference type="AlphaFoldDB" id="A0ABD3NVR6"/>
<keyword evidence="2" id="KW-0732">Signal</keyword>
<evidence type="ECO:0000313" key="3">
    <source>
        <dbReference type="EMBL" id="KAL3779809.1"/>
    </source>
</evidence>